<keyword evidence="2" id="KW-1185">Reference proteome</keyword>
<proteinExistence type="predicted"/>
<sequence>MDNFERRRSSPRYERLYDPLFEASIGMPAELVLCPGAAGADCYFLHLKEFTIEMATIVCAARVPSNNGKLTGQKPTSCSGCFYGKRMASAC</sequence>
<protein>
    <submittedName>
        <fullName evidence="1">Uncharacterized protein</fullName>
    </submittedName>
</protein>
<gene>
    <name evidence="1" type="ORF">GNZ13_49505</name>
</gene>
<name>A0A972SPG2_9BURK</name>
<reference evidence="1 2" key="1">
    <citation type="submission" date="2019-11" db="EMBL/GenBank/DDBJ databases">
        <title>Metabolism of dissolved organic matter in forest soils.</title>
        <authorList>
            <person name="Cyle K.T."/>
            <person name="Wilhelm R.C."/>
            <person name="Martinez C.E."/>
        </authorList>
    </citation>
    <scope>NUCLEOTIDE SEQUENCE [LARGE SCALE GENOMIC DNA]</scope>
    <source>
        <strain evidence="1 2">5N</strain>
    </source>
</reference>
<dbReference type="EMBL" id="WOEZ01000314">
    <property type="protein sequence ID" value="NPT62339.1"/>
    <property type="molecule type" value="Genomic_DNA"/>
</dbReference>
<comment type="caution">
    <text evidence="1">The sequence shown here is derived from an EMBL/GenBank/DDBJ whole genome shotgun (WGS) entry which is preliminary data.</text>
</comment>
<accession>A0A972SPG2</accession>
<dbReference type="RefSeq" id="WP_172178796.1">
    <property type="nucleotide sequence ID" value="NZ_WOEZ01000314.1"/>
</dbReference>
<organism evidence="1 2">
    <name type="scientific">Paraburkholderia elongata</name>
    <dbReference type="NCBI Taxonomy" id="2675747"/>
    <lineage>
        <taxon>Bacteria</taxon>
        <taxon>Pseudomonadati</taxon>
        <taxon>Pseudomonadota</taxon>
        <taxon>Betaproteobacteria</taxon>
        <taxon>Burkholderiales</taxon>
        <taxon>Burkholderiaceae</taxon>
        <taxon>Paraburkholderia</taxon>
    </lineage>
</organism>
<evidence type="ECO:0000313" key="2">
    <source>
        <dbReference type="Proteomes" id="UP000655523"/>
    </source>
</evidence>
<dbReference type="AlphaFoldDB" id="A0A972SPG2"/>
<evidence type="ECO:0000313" key="1">
    <source>
        <dbReference type="EMBL" id="NPT62339.1"/>
    </source>
</evidence>
<dbReference type="Proteomes" id="UP000655523">
    <property type="component" value="Unassembled WGS sequence"/>
</dbReference>